<gene>
    <name evidence="1" type="ORF">CEXT_802021</name>
</gene>
<accession>A0AAV4P3P3</accession>
<organism evidence="1 2">
    <name type="scientific">Caerostris extrusa</name>
    <name type="common">Bark spider</name>
    <name type="synonym">Caerostris bankana</name>
    <dbReference type="NCBI Taxonomy" id="172846"/>
    <lineage>
        <taxon>Eukaryota</taxon>
        <taxon>Metazoa</taxon>
        <taxon>Ecdysozoa</taxon>
        <taxon>Arthropoda</taxon>
        <taxon>Chelicerata</taxon>
        <taxon>Arachnida</taxon>
        <taxon>Araneae</taxon>
        <taxon>Araneomorphae</taxon>
        <taxon>Entelegynae</taxon>
        <taxon>Araneoidea</taxon>
        <taxon>Araneidae</taxon>
        <taxon>Caerostris</taxon>
    </lineage>
</organism>
<comment type="caution">
    <text evidence="1">The sequence shown here is derived from an EMBL/GenBank/DDBJ whole genome shotgun (WGS) entry which is preliminary data.</text>
</comment>
<dbReference type="EMBL" id="BPLR01004044">
    <property type="protein sequence ID" value="GIX91636.1"/>
    <property type="molecule type" value="Genomic_DNA"/>
</dbReference>
<dbReference type="AlphaFoldDB" id="A0AAV4P3P3"/>
<dbReference type="Proteomes" id="UP001054945">
    <property type="component" value="Unassembled WGS sequence"/>
</dbReference>
<keyword evidence="2" id="KW-1185">Reference proteome</keyword>
<protein>
    <submittedName>
        <fullName evidence="1">Uncharacterized protein</fullName>
    </submittedName>
</protein>
<name>A0AAV4P3P3_CAEEX</name>
<evidence type="ECO:0000313" key="2">
    <source>
        <dbReference type="Proteomes" id="UP001054945"/>
    </source>
</evidence>
<proteinExistence type="predicted"/>
<sequence length="49" mass="5718">PRGPMMESVDEERRFWASSFLLHQGPWIARARLSESEPRYHGYEGVSVL</sequence>
<evidence type="ECO:0000313" key="1">
    <source>
        <dbReference type="EMBL" id="GIX91636.1"/>
    </source>
</evidence>
<feature type="non-terminal residue" evidence="1">
    <location>
        <position position="1"/>
    </location>
</feature>
<reference evidence="1 2" key="1">
    <citation type="submission" date="2021-06" db="EMBL/GenBank/DDBJ databases">
        <title>Caerostris extrusa draft genome.</title>
        <authorList>
            <person name="Kono N."/>
            <person name="Arakawa K."/>
        </authorList>
    </citation>
    <scope>NUCLEOTIDE SEQUENCE [LARGE SCALE GENOMIC DNA]</scope>
</reference>